<reference evidence="13 14" key="1">
    <citation type="submission" date="2016-04" db="EMBL/GenBank/DDBJ databases">
        <title>Genome sequence of Methanobrevibacter cuticularis DSM 11139.</title>
        <authorList>
            <person name="Poehlein A."/>
            <person name="Seedorf H."/>
            <person name="Daniel R."/>
        </authorList>
    </citation>
    <scope>NUCLEOTIDE SEQUENCE [LARGE SCALE GENOMIC DNA]</scope>
    <source>
        <strain evidence="13 14">DSM 11139</strain>
    </source>
</reference>
<keyword evidence="5 10" id="KW-0315">Glutamine amidotransferase</keyword>
<dbReference type="EMBL" id="LWMW01000091">
    <property type="protein sequence ID" value="KZX16479.1"/>
    <property type="molecule type" value="Genomic_DNA"/>
</dbReference>
<keyword evidence="13" id="KW-0328">Glycosyltransferase</keyword>
<comment type="catalytic activity">
    <reaction evidence="9 10">
        <text>L-glutamine + H2O = L-glutamate + NH4(+)</text>
        <dbReference type="Rhea" id="RHEA:15889"/>
        <dbReference type="ChEBI" id="CHEBI:15377"/>
        <dbReference type="ChEBI" id="CHEBI:28938"/>
        <dbReference type="ChEBI" id="CHEBI:29985"/>
        <dbReference type="ChEBI" id="CHEBI:58359"/>
        <dbReference type="EC" id="3.5.1.2"/>
    </reaction>
</comment>
<evidence type="ECO:0000256" key="2">
    <source>
        <dbReference type="ARBA" id="ARBA00011152"/>
    </source>
</evidence>
<dbReference type="GO" id="GO:0005737">
    <property type="term" value="C:cytoplasm"/>
    <property type="evidence" value="ECO:0007669"/>
    <property type="project" value="UniProtKB-SubCell"/>
</dbReference>
<keyword evidence="6 10" id="KW-0368">Histidine biosynthesis</keyword>
<comment type="caution">
    <text evidence="13">The sequence shown here is derived from an EMBL/GenBank/DDBJ whole genome shotgun (WGS) entry which is preliminary data.</text>
</comment>
<evidence type="ECO:0000256" key="9">
    <source>
        <dbReference type="ARBA" id="ARBA00049534"/>
    </source>
</evidence>
<evidence type="ECO:0000256" key="8">
    <source>
        <dbReference type="ARBA" id="ARBA00047838"/>
    </source>
</evidence>
<feature type="active site" evidence="10 11">
    <location>
        <position position="179"/>
    </location>
</feature>
<proteinExistence type="inferred from homology"/>
<accession>A0A166EBK6</accession>
<dbReference type="OrthoDB" id="33401at2157"/>
<dbReference type="GO" id="GO:0004359">
    <property type="term" value="F:glutaminase activity"/>
    <property type="evidence" value="ECO:0007669"/>
    <property type="project" value="UniProtKB-EC"/>
</dbReference>
<dbReference type="UniPathway" id="UPA00031">
    <property type="reaction ID" value="UER00010"/>
</dbReference>
<dbReference type="SUPFAM" id="SSF52317">
    <property type="entry name" value="Class I glutamine amidotransferase-like"/>
    <property type="match status" value="1"/>
</dbReference>
<comment type="pathway">
    <text evidence="1 10">Amino-acid biosynthesis; L-histidine biosynthesis; L-histidine from 5-phospho-alpha-D-ribose 1-diphosphate: step 5/9.</text>
</comment>
<dbReference type="Pfam" id="PF00117">
    <property type="entry name" value="GATase"/>
    <property type="match status" value="1"/>
</dbReference>
<dbReference type="GO" id="GO:0016829">
    <property type="term" value="F:lyase activity"/>
    <property type="evidence" value="ECO:0007669"/>
    <property type="project" value="UniProtKB-KW"/>
</dbReference>
<keyword evidence="4 10" id="KW-0378">Hydrolase</keyword>
<dbReference type="AlphaFoldDB" id="A0A166EBK6"/>
<evidence type="ECO:0000259" key="12">
    <source>
        <dbReference type="Pfam" id="PF00117"/>
    </source>
</evidence>
<dbReference type="HAMAP" id="MF_00278">
    <property type="entry name" value="HisH"/>
    <property type="match status" value="1"/>
</dbReference>
<keyword evidence="10" id="KW-0963">Cytoplasm</keyword>
<evidence type="ECO:0000256" key="4">
    <source>
        <dbReference type="ARBA" id="ARBA00022801"/>
    </source>
</evidence>
<evidence type="ECO:0000256" key="1">
    <source>
        <dbReference type="ARBA" id="ARBA00005091"/>
    </source>
</evidence>
<evidence type="ECO:0000313" key="14">
    <source>
        <dbReference type="Proteomes" id="UP000077275"/>
    </source>
</evidence>
<dbReference type="Gene3D" id="3.40.50.880">
    <property type="match status" value="1"/>
</dbReference>
<gene>
    <name evidence="13" type="primary">hisH1</name>
    <name evidence="10" type="synonym">hisH</name>
    <name evidence="13" type="ORF">MBCUT_07810</name>
</gene>
<dbReference type="PATRIC" id="fig|47311.3.peg.863"/>
<comment type="catalytic activity">
    <reaction evidence="8 10">
        <text>5-[(5-phospho-1-deoxy-D-ribulos-1-ylimino)methylamino]-1-(5-phospho-beta-D-ribosyl)imidazole-4-carboxamide + L-glutamine = D-erythro-1-(imidazol-4-yl)glycerol 3-phosphate + 5-amino-1-(5-phospho-beta-D-ribosyl)imidazole-4-carboxamide + L-glutamate + H(+)</text>
        <dbReference type="Rhea" id="RHEA:24793"/>
        <dbReference type="ChEBI" id="CHEBI:15378"/>
        <dbReference type="ChEBI" id="CHEBI:29985"/>
        <dbReference type="ChEBI" id="CHEBI:58278"/>
        <dbReference type="ChEBI" id="CHEBI:58359"/>
        <dbReference type="ChEBI" id="CHEBI:58475"/>
        <dbReference type="ChEBI" id="CHEBI:58525"/>
        <dbReference type="EC" id="4.3.2.10"/>
    </reaction>
</comment>
<evidence type="ECO:0000256" key="5">
    <source>
        <dbReference type="ARBA" id="ARBA00022962"/>
    </source>
</evidence>
<protein>
    <recommendedName>
        <fullName evidence="10">Imidazole glycerol phosphate synthase subunit HisH</fullName>
        <ecNumber evidence="10">4.3.2.10</ecNumber>
    </recommendedName>
    <alternativeName>
        <fullName evidence="10">IGP synthase glutaminase subunit</fullName>
        <ecNumber evidence="10">3.5.1.2</ecNumber>
    </alternativeName>
    <alternativeName>
        <fullName evidence="10">IGP synthase subunit HisH</fullName>
    </alternativeName>
    <alternativeName>
        <fullName evidence="10">ImGP synthase subunit HisH</fullName>
        <shortName evidence="10">IGPS subunit HisH</shortName>
    </alternativeName>
</protein>
<evidence type="ECO:0000256" key="3">
    <source>
        <dbReference type="ARBA" id="ARBA00022605"/>
    </source>
</evidence>
<dbReference type="NCBIfam" id="TIGR01855">
    <property type="entry name" value="IMP_synth_hisH"/>
    <property type="match status" value="1"/>
</dbReference>
<dbReference type="RefSeq" id="WP_067259150.1">
    <property type="nucleotide sequence ID" value="NZ_LWMW01000091.1"/>
</dbReference>
<feature type="active site" evidence="10 11">
    <location>
        <position position="181"/>
    </location>
</feature>
<feature type="active site" description="Nucleophile" evidence="10 11">
    <location>
        <position position="77"/>
    </location>
</feature>
<dbReference type="EC" id="3.5.1.2" evidence="10"/>
<dbReference type="InterPro" id="IPR029062">
    <property type="entry name" value="Class_I_gatase-like"/>
</dbReference>
<keyword evidence="7 10" id="KW-0456">Lyase</keyword>
<sequence length="202" mass="22261">MITIIDYGSGNLRSISNGFSKIGFEHIITNDSEIIADSEFLVLPGVGAFGQAMKNIDPYKQLIIEHINDGKPFLGICLGLQVLLSESEESPNAKGLDIFKGGVKKLPKGKKIPHMGWNQLKIIDDTCPILKGTNNKFFYFVHSYYVDPEDKSAISAITPYGLDVTAVLHDNNVFATQFHPEKSGIAGLKLLKNFVSLKQSYL</sequence>
<comment type="function">
    <text evidence="10">IGPS catalyzes the conversion of PRFAR and glutamine to IGP, AICAR and glutamate. The HisH subunit catalyzes the hydrolysis of glutamine to glutamate and ammonia as part of the synthesis of IGP and AICAR. The resulting ammonia molecule is channeled to the active site of HisF.</text>
</comment>
<evidence type="ECO:0000256" key="11">
    <source>
        <dbReference type="PIRSR" id="PIRSR000495-1"/>
    </source>
</evidence>
<dbReference type="PANTHER" id="PTHR42701:SF1">
    <property type="entry name" value="IMIDAZOLE GLYCEROL PHOSPHATE SYNTHASE SUBUNIT HISH"/>
    <property type="match status" value="1"/>
</dbReference>
<feature type="domain" description="Glutamine amidotransferase" evidence="12">
    <location>
        <begin position="4"/>
        <end position="195"/>
    </location>
</feature>
<evidence type="ECO:0000256" key="6">
    <source>
        <dbReference type="ARBA" id="ARBA00023102"/>
    </source>
</evidence>
<evidence type="ECO:0000256" key="10">
    <source>
        <dbReference type="HAMAP-Rule" id="MF_00278"/>
    </source>
</evidence>
<dbReference type="PROSITE" id="PS51273">
    <property type="entry name" value="GATASE_TYPE_1"/>
    <property type="match status" value="1"/>
</dbReference>
<name>A0A166EBK6_9EURY</name>
<dbReference type="CDD" id="cd01748">
    <property type="entry name" value="GATase1_IGP_Synthase"/>
    <property type="match status" value="1"/>
</dbReference>
<keyword evidence="14" id="KW-1185">Reference proteome</keyword>
<dbReference type="EC" id="4.3.2.10" evidence="10"/>
<dbReference type="GO" id="GO:0000105">
    <property type="term" value="P:L-histidine biosynthetic process"/>
    <property type="evidence" value="ECO:0007669"/>
    <property type="project" value="UniProtKB-UniRule"/>
</dbReference>
<comment type="subunit">
    <text evidence="2 10">Heterodimer of HisH and HisF.</text>
</comment>
<dbReference type="PIRSF" id="PIRSF000495">
    <property type="entry name" value="Amidotransf_hisH"/>
    <property type="match status" value="1"/>
</dbReference>
<comment type="subcellular location">
    <subcellularLocation>
        <location evidence="10">Cytoplasm</location>
    </subcellularLocation>
</comment>
<dbReference type="InterPro" id="IPR010139">
    <property type="entry name" value="Imidazole-glycPsynth_HisH"/>
</dbReference>
<dbReference type="InterPro" id="IPR017926">
    <property type="entry name" value="GATASE"/>
</dbReference>
<dbReference type="Proteomes" id="UP000077275">
    <property type="component" value="Unassembled WGS sequence"/>
</dbReference>
<evidence type="ECO:0000313" key="13">
    <source>
        <dbReference type="EMBL" id="KZX16479.1"/>
    </source>
</evidence>
<keyword evidence="3 10" id="KW-0028">Amino-acid biosynthesis</keyword>
<organism evidence="13 14">
    <name type="scientific">Methanobrevibacter cuticularis</name>
    <dbReference type="NCBI Taxonomy" id="47311"/>
    <lineage>
        <taxon>Archaea</taxon>
        <taxon>Methanobacteriati</taxon>
        <taxon>Methanobacteriota</taxon>
        <taxon>Methanomada group</taxon>
        <taxon>Methanobacteria</taxon>
        <taxon>Methanobacteriales</taxon>
        <taxon>Methanobacteriaceae</taxon>
        <taxon>Methanobrevibacter</taxon>
    </lineage>
</organism>
<keyword evidence="13" id="KW-0808">Transferase</keyword>
<dbReference type="STRING" id="47311.MBCUT_07810"/>
<evidence type="ECO:0000256" key="7">
    <source>
        <dbReference type="ARBA" id="ARBA00023239"/>
    </source>
</evidence>
<dbReference type="PANTHER" id="PTHR42701">
    <property type="entry name" value="IMIDAZOLE GLYCEROL PHOSPHATE SYNTHASE SUBUNIT HISH"/>
    <property type="match status" value="1"/>
</dbReference>
<dbReference type="GO" id="GO:0000107">
    <property type="term" value="F:imidazoleglycerol-phosphate synthase activity"/>
    <property type="evidence" value="ECO:0007669"/>
    <property type="project" value="UniProtKB-UniRule"/>
</dbReference>